<feature type="transmembrane region" description="Helical" evidence="1">
    <location>
        <begin position="75"/>
        <end position="100"/>
    </location>
</feature>
<name>A0A2V3W420_9BACI</name>
<dbReference type="AlphaFoldDB" id="A0A2V3W420"/>
<dbReference type="Proteomes" id="UP000247978">
    <property type="component" value="Unassembled WGS sequence"/>
</dbReference>
<dbReference type="RefSeq" id="WP_110395241.1">
    <property type="nucleotide sequence ID" value="NZ_JBHUHB010000001.1"/>
</dbReference>
<feature type="transmembrane region" description="Helical" evidence="1">
    <location>
        <begin position="133"/>
        <end position="150"/>
    </location>
</feature>
<evidence type="ECO:0000313" key="3">
    <source>
        <dbReference type="Proteomes" id="UP000247978"/>
    </source>
</evidence>
<dbReference type="EMBL" id="QJJQ01000006">
    <property type="protein sequence ID" value="PXW87005.1"/>
    <property type="molecule type" value="Genomic_DNA"/>
</dbReference>
<feature type="transmembrane region" description="Helical" evidence="1">
    <location>
        <begin position="49"/>
        <end position="69"/>
    </location>
</feature>
<comment type="caution">
    <text evidence="2">The sequence shown here is derived from an EMBL/GenBank/DDBJ whole genome shotgun (WGS) entry which is preliminary data.</text>
</comment>
<gene>
    <name evidence="2" type="ORF">DFR56_10673</name>
</gene>
<evidence type="ECO:0000313" key="2">
    <source>
        <dbReference type="EMBL" id="PXW87005.1"/>
    </source>
</evidence>
<dbReference type="OrthoDB" id="2734587at2"/>
<accession>A0A2V3W420</accession>
<keyword evidence="1" id="KW-0812">Transmembrane</keyword>
<keyword evidence="3" id="KW-1185">Reference proteome</keyword>
<evidence type="ECO:0000256" key="1">
    <source>
        <dbReference type="SAM" id="Phobius"/>
    </source>
</evidence>
<feature type="transmembrane region" description="Helical" evidence="1">
    <location>
        <begin position="6"/>
        <end position="25"/>
    </location>
</feature>
<sequence length="158" mass="17505">MGIQIGGLLGLYGGLFCGVLGWYFGRKKAAKQRGLDEVHEHIWQKAKSFSWYITIITIYFLFTLYVLGVTLHVPAVLGILMLVQMASWGFGGAVLTGLMFSGKEIDSNFIIGITVIVLSVLLFVILAIVSDSWLFLFGSIPFSVIGLYFIRQSKSKED</sequence>
<protein>
    <submittedName>
        <fullName evidence="2">Uncharacterized protein</fullName>
    </submittedName>
</protein>
<feature type="transmembrane region" description="Helical" evidence="1">
    <location>
        <begin position="107"/>
        <end position="127"/>
    </location>
</feature>
<organism evidence="2 3">
    <name type="scientific">Pseudogracilibacillus auburnensis</name>
    <dbReference type="NCBI Taxonomy" id="1494959"/>
    <lineage>
        <taxon>Bacteria</taxon>
        <taxon>Bacillati</taxon>
        <taxon>Bacillota</taxon>
        <taxon>Bacilli</taxon>
        <taxon>Bacillales</taxon>
        <taxon>Bacillaceae</taxon>
        <taxon>Pseudogracilibacillus</taxon>
    </lineage>
</organism>
<proteinExistence type="predicted"/>
<keyword evidence="1" id="KW-1133">Transmembrane helix</keyword>
<reference evidence="2 3" key="1">
    <citation type="submission" date="2018-05" db="EMBL/GenBank/DDBJ databases">
        <title>Genomic Encyclopedia of Type Strains, Phase IV (KMG-IV): sequencing the most valuable type-strain genomes for metagenomic binning, comparative biology and taxonomic classification.</title>
        <authorList>
            <person name="Goeker M."/>
        </authorList>
    </citation>
    <scope>NUCLEOTIDE SEQUENCE [LARGE SCALE GENOMIC DNA]</scope>
    <source>
        <strain evidence="2 3">DSM 28556</strain>
    </source>
</reference>
<keyword evidence="1" id="KW-0472">Membrane</keyword>